<reference evidence="1 2" key="1">
    <citation type="journal article" date="2015" name="Genome Biol.">
        <title>Comparative genomics of Steinernema reveals deeply conserved gene regulatory networks.</title>
        <authorList>
            <person name="Dillman A.R."/>
            <person name="Macchietto M."/>
            <person name="Porter C.F."/>
            <person name="Rogers A."/>
            <person name="Williams B."/>
            <person name="Antoshechkin I."/>
            <person name="Lee M.M."/>
            <person name="Goodwin Z."/>
            <person name="Lu X."/>
            <person name="Lewis E.E."/>
            <person name="Goodrich-Blair H."/>
            <person name="Stock S.P."/>
            <person name="Adams B.J."/>
            <person name="Sternberg P.W."/>
            <person name="Mortazavi A."/>
        </authorList>
    </citation>
    <scope>NUCLEOTIDE SEQUENCE [LARGE SCALE GENOMIC DNA]</scope>
    <source>
        <strain evidence="1 2">ALL</strain>
    </source>
</reference>
<organism evidence="1 2">
    <name type="scientific">Steinernema carpocapsae</name>
    <name type="common">Entomopathogenic nematode</name>
    <dbReference type="NCBI Taxonomy" id="34508"/>
    <lineage>
        <taxon>Eukaryota</taxon>
        <taxon>Metazoa</taxon>
        <taxon>Ecdysozoa</taxon>
        <taxon>Nematoda</taxon>
        <taxon>Chromadorea</taxon>
        <taxon>Rhabditida</taxon>
        <taxon>Tylenchina</taxon>
        <taxon>Panagrolaimomorpha</taxon>
        <taxon>Strongyloidoidea</taxon>
        <taxon>Steinernematidae</taxon>
        <taxon>Steinernema</taxon>
    </lineage>
</organism>
<dbReference type="AlphaFoldDB" id="A0A4U5LXT7"/>
<dbReference type="EMBL" id="AZBU02000011">
    <property type="protein sequence ID" value="TKR61032.1"/>
    <property type="molecule type" value="Genomic_DNA"/>
</dbReference>
<comment type="caution">
    <text evidence="1">The sequence shown here is derived from an EMBL/GenBank/DDBJ whole genome shotgun (WGS) entry which is preliminary data.</text>
</comment>
<evidence type="ECO:0000313" key="2">
    <source>
        <dbReference type="Proteomes" id="UP000298663"/>
    </source>
</evidence>
<protein>
    <submittedName>
        <fullName evidence="1">Uncharacterized protein</fullName>
    </submittedName>
</protein>
<proteinExistence type="predicted"/>
<reference evidence="1 2" key="2">
    <citation type="journal article" date="2019" name="G3 (Bethesda)">
        <title>Hybrid Assembly of the Genome of the Entomopathogenic Nematode Steinernema carpocapsae Identifies the X-Chromosome.</title>
        <authorList>
            <person name="Serra L."/>
            <person name="Macchietto M."/>
            <person name="Macias-Munoz A."/>
            <person name="McGill C.J."/>
            <person name="Rodriguez I.M."/>
            <person name="Rodriguez B."/>
            <person name="Murad R."/>
            <person name="Mortazavi A."/>
        </authorList>
    </citation>
    <scope>NUCLEOTIDE SEQUENCE [LARGE SCALE GENOMIC DNA]</scope>
    <source>
        <strain evidence="1 2">ALL</strain>
    </source>
</reference>
<dbReference type="Proteomes" id="UP000298663">
    <property type="component" value="Unassembled WGS sequence"/>
</dbReference>
<evidence type="ECO:0000313" key="1">
    <source>
        <dbReference type="EMBL" id="TKR61032.1"/>
    </source>
</evidence>
<name>A0A4U5LXT7_STECR</name>
<sequence length="133" mass="15132">MLHRNGLALGRLRREIRLRVRLLLGQRRRPFRILVPFGNVRFNDRHVSGLRFGVTLLPVGGGSARQRLRERRLLEVLLVEGGFVAEKVVREARIRPETAVRERVLLEEGIVCKGGPRKAGALAVEVLLKFPKM</sequence>
<gene>
    <name evidence="1" type="ORF">L596_028199</name>
</gene>
<keyword evidence="2" id="KW-1185">Reference proteome</keyword>
<accession>A0A4U5LXT7</accession>